<evidence type="ECO:0000256" key="7">
    <source>
        <dbReference type="ARBA" id="ARBA00023242"/>
    </source>
</evidence>
<dbReference type="PANTHER" id="PTHR19290:SF162">
    <property type="entry name" value="TRANSCRIPTION FACTOR ATOH7"/>
    <property type="match status" value="1"/>
</dbReference>
<keyword evidence="3" id="KW-0221">Differentiation</keyword>
<keyword evidence="6" id="KW-0804">Transcription</keyword>
<dbReference type="PANTHER" id="PTHR19290">
    <property type="entry name" value="BASIC HELIX-LOOP-HELIX PROTEIN NEUROGENIN-RELATED"/>
    <property type="match status" value="1"/>
</dbReference>
<dbReference type="InterPro" id="IPR011598">
    <property type="entry name" value="bHLH_dom"/>
</dbReference>
<evidence type="ECO:0000313" key="10">
    <source>
        <dbReference type="EMBL" id="VDH80590.1"/>
    </source>
</evidence>
<organism evidence="10">
    <name type="scientific">Euperipatoides kanangrensis</name>
    <dbReference type="NCBI Taxonomy" id="488523"/>
    <lineage>
        <taxon>Eukaryota</taxon>
        <taxon>Metazoa</taxon>
        <taxon>Ecdysozoa</taxon>
        <taxon>Onychophora</taxon>
        <taxon>Udeonychophora</taxon>
        <taxon>Euonychophora</taxon>
        <taxon>Peripatopsidae</taxon>
        <taxon>Euperipatoides</taxon>
    </lineage>
</organism>
<evidence type="ECO:0000256" key="1">
    <source>
        <dbReference type="ARBA" id="ARBA00004123"/>
    </source>
</evidence>
<dbReference type="PROSITE" id="PS50888">
    <property type="entry name" value="BHLH"/>
    <property type="match status" value="1"/>
</dbReference>
<keyword evidence="2" id="KW-0217">Developmental protein</keyword>
<dbReference type="GO" id="GO:0045944">
    <property type="term" value="P:positive regulation of transcription by RNA polymerase II"/>
    <property type="evidence" value="ECO:0007669"/>
    <property type="project" value="TreeGrafter"/>
</dbReference>
<protein>
    <submittedName>
        <fullName evidence="10">Atonal</fullName>
    </submittedName>
</protein>
<dbReference type="SMART" id="SM00353">
    <property type="entry name" value="HLH"/>
    <property type="match status" value="1"/>
</dbReference>
<keyword evidence="7" id="KW-0539">Nucleus</keyword>
<gene>
    <name evidence="10" type="primary">Eka-atonal</name>
</gene>
<dbReference type="InterPro" id="IPR036638">
    <property type="entry name" value="HLH_DNA-bd_sf"/>
</dbReference>
<dbReference type="Gene3D" id="4.10.280.10">
    <property type="entry name" value="Helix-loop-helix DNA-binding domain"/>
    <property type="match status" value="1"/>
</dbReference>
<dbReference type="SUPFAM" id="SSF47459">
    <property type="entry name" value="HLH, helix-loop-helix DNA-binding domain"/>
    <property type="match status" value="1"/>
</dbReference>
<dbReference type="FunFam" id="4.10.280.10:FF:000025">
    <property type="entry name" value="protein atonal homolog 7"/>
    <property type="match status" value="1"/>
</dbReference>
<evidence type="ECO:0000256" key="6">
    <source>
        <dbReference type="ARBA" id="ARBA00023163"/>
    </source>
</evidence>
<sequence>MEFYGFSPSSNDSESSSSYYWNSATHTNQQNVTFTYLHSSNFEKFQDSNNNIVHRSHENKNIKDIELSDSCSKSPLLDKKRRKAGGVKKGTEERAPSPALLRKRRVAANARERRRMHSLNCAFDRLRDVVPSLGEDRQLSKYETLQMAQSYITALSELLVRD</sequence>
<evidence type="ECO:0000256" key="2">
    <source>
        <dbReference type="ARBA" id="ARBA00022473"/>
    </source>
</evidence>
<comment type="subcellular location">
    <subcellularLocation>
        <location evidence="1">Nucleus</location>
    </subcellularLocation>
</comment>
<feature type="region of interest" description="Disordered" evidence="8">
    <location>
        <begin position="76"/>
        <end position="96"/>
    </location>
</feature>
<accession>A0A3S4FM40</accession>
<dbReference type="CDD" id="cd19715">
    <property type="entry name" value="bHLH_TS_amos_like"/>
    <property type="match status" value="1"/>
</dbReference>
<evidence type="ECO:0000256" key="5">
    <source>
        <dbReference type="ARBA" id="ARBA00023015"/>
    </source>
</evidence>
<dbReference type="GO" id="GO:0070888">
    <property type="term" value="F:E-box binding"/>
    <property type="evidence" value="ECO:0007669"/>
    <property type="project" value="TreeGrafter"/>
</dbReference>
<evidence type="ECO:0000256" key="8">
    <source>
        <dbReference type="SAM" id="MobiDB-lite"/>
    </source>
</evidence>
<evidence type="ECO:0000256" key="4">
    <source>
        <dbReference type="ARBA" id="ARBA00022902"/>
    </source>
</evidence>
<feature type="domain" description="BHLH" evidence="9">
    <location>
        <begin position="103"/>
        <end position="155"/>
    </location>
</feature>
<name>A0A3S4FM40_9BILA</name>
<reference evidence="10" key="1">
    <citation type="submission" date="2018-11" db="EMBL/GenBank/DDBJ databases">
        <authorList>
            <person name="Eriksson J."/>
        </authorList>
    </citation>
    <scope>NUCLEOTIDE SEQUENCE</scope>
</reference>
<keyword evidence="5" id="KW-0805">Transcription regulation</keyword>
<dbReference type="Pfam" id="PF00010">
    <property type="entry name" value="HLH"/>
    <property type="match status" value="1"/>
</dbReference>
<dbReference type="GO" id="GO:0061564">
    <property type="term" value="P:axon development"/>
    <property type="evidence" value="ECO:0007669"/>
    <property type="project" value="TreeGrafter"/>
</dbReference>
<dbReference type="GO" id="GO:0016360">
    <property type="term" value="P:sensory organ precursor cell fate determination"/>
    <property type="evidence" value="ECO:0007669"/>
    <property type="project" value="UniProtKB-ARBA"/>
</dbReference>
<evidence type="ECO:0000259" key="9">
    <source>
        <dbReference type="PROSITE" id="PS50888"/>
    </source>
</evidence>
<dbReference type="GO" id="GO:0000981">
    <property type="term" value="F:DNA-binding transcription factor activity, RNA polymerase II-specific"/>
    <property type="evidence" value="ECO:0007669"/>
    <property type="project" value="TreeGrafter"/>
</dbReference>
<dbReference type="GO" id="GO:0046983">
    <property type="term" value="F:protein dimerization activity"/>
    <property type="evidence" value="ECO:0007669"/>
    <property type="project" value="InterPro"/>
</dbReference>
<dbReference type="AlphaFoldDB" id="A0A3S4FM40"/>
<dbReference type="InterPro" id="IPR050359">
    <property type="entry name" value="bHLH_transcription_factors"/>
</dbReference>
<evidence type="ECO:0000256" key="3">
    <source>
        <dbReference type="ARBA" id="ARBA00022782"/>
    </source>
</evidence>
<proteinExistence type="evidence at transcript level"/>
<dbReference type="GO" id="GO:0005634">
    <property type="term" value="C:nucleus"/>
    <property type="evidence" value="ECO:0007669"/>
    <property type="project" value="UniProtKB-SubCell"/>
</dbReference>
<dbReference type="EMBL" id="LR129948">
    <property type="protein sequence ID" value="VDH80590.1"/>
    <property type="molecule type" value="mRNA"/>
</dbReference>
<keyword evidence="4" id="KW-0524">Neurogenesis</keyword>